<protein>
    <submittedName>
        <fullName evidence="2">Glycosyltransferase</fullName>
        <ecNumber evidence="2">2.4.-.-</ecNumber>
    </submittedName>
</protein>
<dbReference type="InterPro" id="IPR029044">
    <property type="entry name" value="Nucleotide-diphossugar_trans"/>
</dbReference>
<dbReference type="Gene3D" id="3.90.550.10">
    <property type="entry name" value="Spore Coat Polysaccharide Biosynthesis Protein SpsA, Chain A"/>
    <property type="match status" value="1"/>
</dbReference>
<dbReference type="RefSeq" id="WP_369018335.1">
    <property type="nucleotide sequence ID" value="NZ_CP121689.1"/>
</dbReference>
<dbReference type="PANTHER" id="PTHR48090:SF7">
    <property type="entry name" value="RFBJ PROTEIN"/>
    <property type="match status" value="1"/>
</dbReference>
<dbReference type="PANTHER" id="PTHR48090">
    <property type="entry name" value="UNDECAPRENYL-PHOSPHATE 4-DEOXY-4-FORMAMIDO-L-ARABINOSE TRANSFERASE-RELATED"/>
    <property type="match status" value="1"/>
</dbReference>
<feature type="domain" description="Glycosyltransferase 2-like" evidence="1">
    <location>
        <begin position="10"/>
        <end position="131"/>
    </location>
</feature>
<evidence type="ECO:0000313" key="2">
    <source>
        <dbReference type="EMBL" id="WZL76177.1"/>
    </source>
</evidence>
<dbReference type="SUPFAM" id="SSF53448">
    <property type="entry name" value="Nucleotide-diphospho-sugar transferases"/>
    <property type="match status" value="1"/>
</dbReference>
<accession>A0ABZ2YBH3</accession>
<dbReference type="InterPro" id="IPR001173">
    <property type="entry name" value="Glyco_trans_2-like"/>
</dbReference>
<sequence>MLQNKKVVAIVPAYNEAPRISRVLDTLCKVSFIDQVVVVDDGSRDETWRVASAYPVVLLRHPKNSGKAKALVNAIRKIPDADIYLFIDADLINLREEHLYSLASPLAIHPFLDMTIGVFKGGRESSDLAQKLFPILNGQRAVRGEWIRNLPDFSWCRFGVEVFITRYARQFEGNIEMIPLWGISHYHKEEKYGPFLGLYHRIKMYLEIFKTYLLFEKKIKNAPQIIPEAEKESEEYARL</sequence>
<evidence type="ECO:0000313" key="3">
    <source>
        <dbReference type="Proteomes" id="UP001461341"/>
    </source>
</evidence>
<keyword evidence="2" id="KW-0808">Transferase</keyword>
<dbReference type="Pfam" id="PF00535">
    <property type="entry name" value="Glycos_transf_2"/>
    <property type="match status" value="1"/>
</dbReference>
<dbReference type="EMBL" id="CP121689">
    <property type="protein sequence ID" value="WZL76177.1"/>
    <property type="molecule type" value="Genomic_DNA"/>
</dbReference>
<evidence type="ECO:0000259" key="1">
    <source>
        <dbReference type="Pfam" id="PF00535"/>
    </source>
</evidence>
<name>A0ABZ2YBH3_9BACT</name>
<keyword evidence="3" id="KW-1185">Reference proteome</keyword>
<organism evidence="2 3">
    <name type="scientific">Thermatribacter velox</name>
    <dbReference type="NCBI Taxonomy" id="3039681"/>
    <lineage>
        <taxon>Bacteria</taxon>
        <taxon>Pseudomonadati</taxon>
        <taxon>Atribacterota</taxon>
        <taxon>Atribacteria</taxon>
        <taxon>Atribacterales</taxon>
        <taxon>Thermatribacteraceae</taxon>
        <taxon>Thermatribacter</taxon>
    </lineage>
</organism>
<dbReference type="EC" id="2.4.-.-" evidence="2"/>
<dbReference type="Proteomes" id="UP001461341">
    <property type="component" value="Chromosome"/>
</dbReference>
<dbReference type="GO" id="GO:0016757">
    <property type="term" value="F:glycosyltransferase activity"/>
    <property type="evidence" value="ECO:0007669"/>
    <property type="project" value="UniProtKB-KW"/>
</dbReference>
<reference evidence="2 3" key="1">
    <citation type="submission" date="2023-03" db="EMBL/GenBank/DDBJ databases">
        <title>Novel Species.</title>
        <authorList>
            <person name="Ma S."/>
        </authorList>
    </citation>
    <scope>NUCLEOTIDE SEQUENCE [LARGE SCALE GENOMIC DNA]</scope>
    <source>
        <strain evidence="2 3">B11</strain>
    </source>
</reference>
<gene>
    <name evidence="2" type="ORF">QBE54_00145</name>
</gene>
<proteinExistence type="predicted"/>
<dbReference type="InterPro" id="IPR050256">
    <property type="entry name" value="Glycosyltransferase_2"/>
</dbReference>
<keyword evidence="2" id="KW-0328">Glycosyltransferase</keyword>